<organism evidence="4 5">
    <name type="scientific">Rhizophagus clarus</name>
    <dbReference type="NCBI Taxonomy" id="94130"/>
    <lineage>
        <taxon>Eukaryota</taxon>
        <taxon>Fungi</taxon>
        <taxon>Fungi incertae sedis</taxon>
        <taxon>Mucoromycota</taxon>
        <taxon>Glomeromycotina</taxon>
        <taxon>Glomeromycetes</taxon>
        <taxon>Glomerales</taxon>
        <taxon>Glomeraceae</taxon>
        <taxon>Rhizophagus</taxon>
    </lineage>
</organism>
<evidence type="ECO:0000313" key="5">
    <source>
        <dbReference type="Proteomes" id="UP000247702"/>
    </source>
</evidence>
<dbReference type="SMART" id="SM01266">
    <property type="entry name" value="Mac"/>
    <property type="match status" value="1"/>
</dbReference>
<name>A0A2Z6QDE2_9GLOM</name>
<feature type="domain" description="Maltose/galactoside acetyltransferase" evidence="3">
    <location>
        <begin position="15"/>
        <end position="74"/>
    </location>
</feature>
<protein>
    <recommendedName>
        <fullName evidence="3">Maltose/galactoside acetyltransferase domain-containing protein</fullName>
    </recommendedName>
</protein>
<dbReference type="STRING" id="94130.A0A2Z6QDE2"/>
<dbReference type="AlphaFoldDB" id="A0A2Z6QDE2"/>
<dbReference type="InterPro" id="IPR024688">
    <property type="entry name" value="Mac_dom"/>
</dbReference>
<keyword evidence="5" id="KW-1185">Reference proteome</keyword>
<dbReference type="Pfam" id="PF12464">
    <property type="entry name" value="Mac"/>
    <property type="match status" value="1"/>
</dbReference>
<dbReference type="Gene3D" id="2.160.10.10">
    <property type="entry name" value="Hexapeptide repeat proteins"/>
    <property type="match status" value="1"/>
</dbReference>
<accession>A0A2Z6QDE2</accession>
<comment type="caution">
    <text evidence="4">The sequence shown here is derived from an EMBL/GenBank/DDBJ whole genome shotgun (WGS) entry which is preliminary data.</text>
</comment>
<evidence type="ECO:0000256" key="1">
    <source>
        <dbReference type="ARBA" id="ARBA00007274"/>
    </source>
</evidence>
<dbReference type="Proteomes" id="UP000247702">
    <property type="component" value="Unassembled WGS sequence"/>
</dbReference>
<proteinExistence type="inferred from homology"/>
<comment type="similarity">
    <text evidence="1">Belongs to the transferase hexapeptide repeat family.</text>
</comment>
<reference evidence="4 5" key="1">
    <citation type="submission" date="2017-11" db="EMBL/GenBank/DDBJ databases">
        <title>The genome of Rhizophagus clarus HR1 reveals common genetic basis of auxotrophy among arbuscular mycorrhizal fungi.</title>
        <authorList>
            <person name="Kobayashi Y."/>
        </authorList>
    </citation>
    <scope>NUCLEOTIDE SEQUENCE [LARGE SCALE GENOMIC DNA]</scope>
    <source>
        <strain evidence="4 5">HR1</strain>
    </source>
</reference>
<gene>
    <name evidence="4" type="ORF">RclHR1_01470021</name>
</gene>
<dbReference type="EMBL" id="BEXD01000524">
    <property type="protein sequence ID" value="GBB88173.1"/>
    <property type="molecule type" value="Genomic_DNA"/>
</dbReference>
<keyword evidence="2" id="KW-0808">Transferase</keyword>
<evidence type="ECO:0000259" key="3">
    <source>
        <dbReference type="SMART" id="SM01266"/>
    </source>
</evidence>
<evidence type="ECO:0000256" key="2">
    <source>
        <dbReference type="ARBA" id="ARBA00022679"/>
    </source>
</evidence>
<evidence type="ECO:0000313" key="4">
    <source>
        <dbReference type="EMBL" id="GBB88173.1"/>
    </source>
</evidence>
<dbReference type="GO" id="GO:0016407">
    <property type="term" value="F:acetyltransferase activity"/>
    <property type="evidence" value="ECO:0007669"/>
    <property type="project" value="InterPro"/>
</dbReference>
<sequence length="91" mass="10674">MSKKIHLNENMLSEKEKSLAGLPYLKTVEELVNGRFKAREILYKINNSKPARFKTEKYLERENLFRQLFGSVGKDVEIEPPFYCDYVSSII</sequence>